<evidence type="ECO:0008006" key="3">
    <source>
        <dbReference type="Google" id="ProtNLM"/>
    </source>
</evidence>
<keyword evidence="2" id="KW-1185">Reference proteome</keyword>
<sequence>MDNFKASFHEKPISQGLDEAEVSKFLGELYSSSKSVQLHKDSSKEEIRIFRQQAKELYKKGRDLGLVNLIELKGKFDALKDGDVQQDGFHNINEIKKTMERIVFQVALDSEKGKPLDSKFNDYPFLCGEGTLTNMQSILQQLVLNSATVDDMLTLTKKQMIEQFVTEFYIKNKDFLEKMEGMHSHEIYEVHNISSLLNKVADDYGLIKKTKQDDQYLQEYINDDIQAFLKSYVERQLNSEHSGEILIDLTADRIMSDLPKFKVGNYAAFTQRIDEFIQNLDLSDKLNVYSLLDIDEDTYQIKGYKEDALQIIKDTLAIHLHDKGTVLNPEIDFLRAKVGFFDSQSQEVQGQKILDYVKSKGIEEKILLYALDKGHEIGGIDPVKWAIDNDLRINSQKAIEWALENDLQIDGKPAFSYAIEDLNVNQNRLLKHMLDNDLKISNKPAFLCAIEDFSKSKQEVFDYLVNNNLNINGVNPVLWAAEQDLKIDGMDPVLYCLQNDLKIDGQKDIEWAVKNDLEIDGKPAFLYAIEDLGQNKDKLVKWAVKNDIKIRGESAIKLTVKHDEIIDGKPAFLYAVEDLGKNEESVLKYAIKNDVTIGGVPALEWAFINDKTIGGKQAMEFATKNNVNVSGASVMDWIDKNADRLLAAKDGINREVVGKHTRRISEQSNTTKTISVSM</sequence>
<protein>
    <recommendedName>
        <fullName evidence="3">Ankyrin repeat domain-containing protein</fullName>
    </recommendedName>
</protein>
<proteinExistence type="predicted"/>
<reference evidence="2" key="1">
    <citation type="submission" date="2018-11" db="EMBL/GenBank/DDBJ databases">
        <title>Phylogenetic, genomic, and biogeographic characterization of a novel and ubiquitous marine invertebrate-associated Rickettsiales parasite, Candidatus Marinoinvertebrata rohwerii, gen. nov., sp. nov.</title>
        <authorList>
            <person name="Klinges J.G."/>
            <person name="Rosales S.M."/>
            <person name="Mcminds R."/>
            <person name="Shaver E.C."/>
            <person name="Shantz A."/>
            <person name="Peters E.C."/>
            <person name="Burkepile D.E."/>
            <person name="Silliman B.R."/>
            <person name="Vega Thurber R.L."/>
        </authorList>
    </citation>
    <scope>NUCLEOTIDE SEQUENCE [LARGE SCALE GENOMIC DNA]</scope>
    <source>
        <strain evidence="2">a_cerv_44</strain>
    </source>
</reference>
<comment type="caution">
    <text evidence="1">The sequence shown here is derived from an EMBL/GenBank/DDBJ whole genome shotgun (WGS) entry which is preliminary data.</text>
</comment>
<dbReference type="AlphaFoldDB" id="A0A3R9XUL4"/>
<gene>
    <name evidence="1" type="ORF">EIC27_03745</name>
</gene>
<name>A0A3R9XUL4_9RICK</name>
<dbReference type="EMBL" id="RXFM01000044">
    <property type="protein sequence ID" value="RST66241.1"/>
    <property type="molecule type" value="Genomic_DNA"/>
</dbReference>
<dbReference type="SUPFAM" id="SSF140860">
    <property type="entry name" value="Pseudo ankyrin repeat-like"/>
    <property type="match status" value="1"/>
</dbReference>
<organism evidence="1 2">
    <name type="scientific">Candidatus Aquarickettsia rohweri</name>
    <dbReference type="NCBI Taxonomy" id="2602574"/>
    <lineage>
        <taxon>Bacteria</taxon>
        <taxon>Pseudomonadati</taxon>
        <taxon>Pseudomonadota</taxon>
        <taxon>Alphaproteobacteria</taxon>
        <taxon>Rickettsiales</taxon>
        <taxon>Candidatus Midichloriaceae</taxon>
        <taxon>Candidatus Aquarickettsia</taxon>
    </lineage>
</organism>
<evidence type="ECO:0000313" key="1">
    <source>
        <dbReference type="EMBL" id="RST66241.1"/>
    </source>
</evidence>
<evidence type="ECO:0000313" key="2">
    <source>
        <dbReference type="Proteomes" id="UP000279470"/>
    </source>
</evidence>
<accession>A0A3R9XUL4</accession>
<dbReference type="Proteomes" id="UP000279470">
    <property type="component" value="Unassembled WGS sequence"/>
</dbReference>